<protein>
    <recommendedName>
        <fullName evidence="3">Phage gp6-like head-tail connector protein</fullName>
    </recommendedName>
</protein>
<organism evidence="1 2">
    <name type="scientific">Streptantibioticus cattleyicolor (strain ATCC 35852 / DSM 46488 / JCM 4925 / NBRC 14057 / NRRL 8057)</name>
    <name type="common">Streptomyces cattleya</name>
    <dbReference type="NCBI Taxonomy" id="1003195"/>
    <lineage>
        <taxon>Bacteria</taxon>
        <taxon>Bacillati</taxon>
        <taxon>Actinomycetota</taxon>
        <taxon>Actinomycetes</taxon>
        <taxon>Kitasatosporales</taxon>
        <taxon>Streptomycetaceae</taxon>
        <taxon>Streptantibioticus</taxon>
    </lineage>
</organism>
<dbReference type="RefSeq" id="WP_014142430.1">
    <property type="nucleotide sequence ID" value="NC_016111.1"/>
</dbReference>
<accession>G8WP06</accession>
<dbReference type="Proteomes" id="UP000007842">
    <property type="component" value="Chromosome"/>
</dbReference>
<proteinExistence type="predicted"/>
<dbReference type="HOGENOM" id="CLU_1408022_0_0_11"/>
<sequence length="201" mass="22090">MFVTVDDVVARLGRPVADDAERARILAYIEDATALVLDWCQTDFQQHQAETFELLVEGGQVDIPPRYLPGLSVASVALDGRPLSVDEWRVLGRTLYLRRGPVTGLVTLIASWGRPSVPPVIRQVIASEVIRWLAVSPGTVLEKTGELEVQYAPAANFAGLSLAAKDSLKRYRKRATTIALHRTRTVRPGGEEVTWPCSTTT</sequence>
<gene>
    <name evidence="1" type="ordered locus">SCATT_16680</name>
</gene>
<evidence type="ECO:0000313" key="2">
    <source>
        <dbReference type="Proteomes" id="UP000007842"/>
    </source>
</evidence>
<keyword evidence="2" id="KW-1185">Reference proteome</keyword>
<reference evidence="2" key="1">
    <citation type="submission" date="2011-12" db="EMBL/GenBank/DDBJ databases">
        <title>Complete genome sequence of Streptomyces cattleya strain DSM 46488.</title>
        <authorList>
            <person name="Ou H.-Y."/>
            <person name="Li P."/>
            <person name="Zhao C."/>
            <person name="O'Hagan D."/>
            <person name="Deng Z."/>
        </authorList>
    </citation>
    <scope>NUCLEOTIDE SEQUENCE [LARGE SCALE GENOMIC DNA]</scope>
    <source>
        <strain evidence="2">ATCC 35852 / DSM 46488 / JCM 4925 / NBRC 14057 / NRRL 8057</strain>
    </source>
</reference>
<dbReference type="KEGG" id="scy:SCATT_16680"/>
<dbReference type="eggNOG" id="ENOG5031VG0">
    <property type="taxonomic scope" value="Bacteria"/>
</dbReference>
<dbReference type="STRING" id="1003195.SCATT_16680"/>
<evidence type="ECO:0008006" key="3">
    <source>
        <dbReference type="Google" id="ProtNLM"/>
    </source>
</evidence>
<dbReference type="EMBL" id="CP003219">
    <property type="protein sequence ID" value="AEW94039.1"/>
    <property type="molecule type" value="Genomic_DNA"/>
</dbReference>
<evidence type="ECO:0000313" key="1">
    <source>
        <dbReference type="EMBL" id="AEW94039.1"/>
    </source>
</evidence>
<dbReference type="PATRIC" id="fig|1003195.11.peg.3234"/>
<dbReference type="OrthoDB" id="4229575at2"/>
<name>F8JYT9_STREN</name>
<dbReference type="KEGG" id="sct:SCAT_1672"/>
<dbReference type="AlphaFoldDB" id="F8JYT9"/>
<accession>F8JYT9</accession>